<feature type="binding site" description="proximal binding residue" evidence="4">
    <location>
        <position position="374"/>
    </location>
    <ligand>
        <name>heme b</name>
        <dbReference type="ChEBI" id="CHEBI:60344"/>
    </ligand>
    <ligandPart>
        <name>Fe</name>
        <dbReference type="ChEBI" id="CHEBI:18248"/>
    </ligandPart>
</feature>
<dbReference type="PANTHER" id="PTHR28657">
    <property type="entry name" value="INDOLEAMINE 2,3-DIOXYGENASE"/>
    <property type="match status" value="1"/>
</dbReference>
<dbReference type="Pfam" id="PF01231">
    <property type="entry name" value="IDO"/>
    <property type="match status" value="1"/>
</dbReference>
<dbReference type="InterPro" id="IPR037217">
    <property type="entry name" value="Trp/Indoleamine_2_3_dOase-like"/>
</dbReference>
<evidence type="ECO:0000256" key="6">
    <source>
        <dbReference type="SAM" id="MobiDB-lite"/>
    </source>
</evidence>
<feature type="region of interest" description="Disordered" evidence="6">
    <location>
        <begin position="477"/>
        <end position="533"/>
    </location>
</feature>
<keyword evidence="3 4" id="KW-0408">Iron</keyword>
<keyword evidence="2 4" id="KW-0479">Metal-binding</keyword>
<dbReference type="GO" id="GO:0019441">
    <property type="term" value="P:L-tryptophan catabolic process to kynurenine"/>
    <property type="evidence" value="ECO:0007669"/>
    <property type="project" value="UniProtKB-UniRule"/>
</dbReference>
<dbReference type="FunFam" id="1.20.58.480:FF:000004">
    <property type="entry name" value="Indoleamine 2,3-dioxygenase subfamily"/>
    <property type="match status" value="1"/>
</dbReference>
<comment type="function">
    <text evidence="5">Produces N-formyl-kynurenine through the oxidation of tryptophan.</text>
</comment>
<dbReference type="PANTHER" id="PTHR28657:SF5">
    <property type="entry name" value="INDOLEAMINE 2,3-DIOXYGENASE"/>
    <property type="match status" value="1"/>
</dbReference>
<feature type="region of interest" description="Disordered" evidence="6">
    <location>
        <begin position="395"/>
        <end position="422"/>
    </location>
</feature>
<feature type="compositionally biased region" description="Low complexity" evidence="6">
    <location>
        <begin position="483"/>
        <end position="495"/>
    </location>
</feature>
<organism evidence="7 8">
    <name type="scientific">Magnusiomyces paraingens</name>
    <dbReference type="NCBI Taxonomy" id="2606893"/>
    <lineage>
        <taxon>Eukaryota</taxon>
        <taxon>Fungi</taxon>
        <taxon>Dikarya</taxon>
        <taxon>Ascomycota</taxon>
        <taxon>Saccharomycotina</taxon>
        <taxon>Dipodascomycetes</taxon>
        <taxon>Dipodascales</taxon>
        <taxon>Dipodascaceae</taxon>
        <taxon>Magnusiomyces</taxon>
    </lineage>
</organism>
<comment type="similarity">
    <text evidence="1 5">Belongs to the indoleamine 2,3-dioxygenase family.</text>
</comment>
<evidence type="ECO:0000256" key="4">
    <source>
        <dbReference type="PIRSR" id="PIRSR600898-1"/>
    </source>
</evidence>
<dbReference type="OrthoDB" id="540174at2759"/>
<dbReference type="Gene3D" id="1.20.58.480">
    <property type="match status" value="1"/>
</dbReference>
<evidence type="ECO:0000313" key="8">
    <source>
        <dbReference type="Proteomes" id="UP000398389"/>
    </source>
</evidence>
<dbReference type="GO" id="GO:0034354">
    <property type="term" value="P:'de novo' NAD+ biosynthetic process from L-tryptophan"/>
    <property type="evidence" value="ECO:0007669"/>
    <property type="project" value="TreeGrafter"/>
</dbReference>
<reference evidence="7 8" key="1">
    <citation type="submission" date="2019-09" db="EMBL/GenBank/DDBJ databases">
        <authorList>
            <person name="Brejova B."/>
        </authorList>
    </citation>
    <scope>NUCLEOTIDE SEQUENCE [LARGE SCALE GENOMIC DNA]</scope>
</reference>
<proteinExistence type="inferred from homology"/>
<dbReference type="GO" id="GO:0020037">
    <property type="term" value="F:heme binding"/>
    <property type="evidence" value="ECO:0007669"/>
    <property type="project" value="UniProtKB-UniRule"/>
</dbReference>
<accession>A0A5E8BPB3</accession>
<keyword evidence="5" id="KW-0560">Oxidoreductase</keyword>
<dbReference type="EMBL" id="CABVLU010000003">
    <property type="protein sequence ID" value="VVT53143.1"/>
    <property type="molecule type" value="Genomic_DNA"/>
</dbReference>
<keyword evidence="8" id="KW-1185">Reference proteome</keyword>
<dbReference type="PROSITE" id="PS00876">
    <property type="entry name" value="IDO_1"/>
    <property type="match status" value="1"/>
</dbReference>
<dbReference type="Proteomes" id="UP000398389">
    <property type="component" value="Unassembled WGS sequence"/>
</dbReference>
<dbReference type="GeneID" id="43582243"/>
<dbReference type="InterPro" id="IPR000898">
    <property type="entry name" value="Indolamine_dOase"/>
</dbReference>
<keyword evidence="5" id="KW-0223">Dioxygenase</keyword>
<sequence>MLHPIPNLQDYDVSPVAGFLPDDPPLERLLDPYYEPWETIAQSLPAFVMTRQVRDYVDTRMPLLTTARLSSEPEWRRACMILSFLAHAYVWAGDQPRDHLPQQLADPWLATAAHFDLPPITSYACVCLWNFRTIYPDIPPAQWSLANLTTLLTFTGSYDESWFYLVSTAIEREGAPCLTHGIDAIAACRNGESEDVVKHLQALAEAIDSLTTTLARMFEMCDPHTFYFRIRPYLAGWKNMEDAGLPKGVRYGDEKEYRQISGGSNAQSSLIQALDILLNVEHYPTGHRRSTHGILPTQKTTEHDTATPEEKQKSANFIHEMRKYMPRKHREFLEALTRVSHIRDYVVAHSEETPALVISYDACLAMLRTFRDKHIQIVSRYIIIQARKAQKLVPKKTAVTTPGDTKREGLAAADSETQRGTGGTALIPFLKQARDETGDPAASTWGRRLLADTSRTLNNPRTLPVLPAHGVPANHFTLGSGSGASASASASTSTAEQKKDKPVEVAETSMSAFSRLKNAVLGSPDASPKSSGI</sequence>
<name>A0A5E8BPB3_9ASCO</name>
<dbReference type="EC" id="1.13.11.52" evidence="5"/>
<evidence type="ECO:0000256" key="5">
    <source>
        <dbReference type="RuleBase" id="RU369119"/>
    </source>
</evidence>
<evidence type="ECO:0000256" key="1">
    <source>
        <dbReference type="ARBA" id="ARBA00007119"/>
    </source>
</evidence>
<dbReference type="GO" id="GO:0033754">
    <property type="term" value="F:indoleamine 2,3-dioxygenase activity"/>
    <property type="evidence" value="ECO:0007669"/>
    <property type="project" value="UniProtKB-EC"/>
</dbReference>
<dbReference type="GO" id="GO:0046872">
    <property type="term" value="F:metal ion binding"/>
    <property type="evidence" value="ECO:0007669"/>
    <property type="project" value="UniProtKB-UniRule"/>
</dbReference>
<keyword evidence="4 5" id="KW-0349">Heme</keyword>
<dbReference type="GO" id="GO:0005737">
    <property type="term" value="C:cytoplasm"/>
    <property type="evidence" value="ECO:0007669"/>
    <property type="project" value="TreeGrafter"/>
</dbReference>
<dbReference type="RefSeq" id="XP_031854034.1">
    <property type="nucleotide sequence ID" value="XM_031998143.1"/>
</dbReference>
<evidence type="ECO:0000256" key="3">
    <source>
        <dbReference type="ARBA" id="ARBA00023004"/>
    </source>
</evidence>
<evidence type="ECO:0000313" key="7">
    <source>
        <dbReference type="EMBL" id="VVT53143.1"/>
    </source>
</evidence>
<dbReference type="SUPFAM" id="SSF140959">
    <property type="entry name" value="Indolic compounds 2,3-dioxygenase-like"/>
    <property type="match status" value="1"/>
</dbReference>
<dbReference type="AlphaFoldDB" id="A0A5E8BPB3"/>
<gene>
    <name evidence="7" type="ORF">SAPINGB_P003425</name>
</gene>
<evidence type="ECO:0000256" key="2">
    <source>
        <dbReference type="ARBA" id="ARBA00022723"/>
    </source>
</evidence>
<comment type="catalytic activity">
    <reaction evidence="5">
        <text>L-tryptophan + O2 = N-formyl-L-kynurenine</text>
        <dbReference type="Rhea" id="RHEA:24536"/>
        <dbReference type="ChEBI" id="CHEBI:15379"/>
        <dbReference type="ChEBI" id="CHEBI:57912"/>
        <dbReference type="ChEBI" id="CHEBI:58629"/>
    </reaction>
</comment>
<protein>
    <recommendedName>
        <fullName evidence="5">Indoleamine 2,3-dioxygenase</fullName>
        <ecNumber evidence="5">1.13.11.52</ecNumber>
    </recommendedName>
</protein>